<evidence type="ECO:0000256" key="6">
    <source>
        <dbReference type="SAM" id="MobiDB-lite"/>
    </source>
</evidence>
<evidence type="ECO:0000313" key="8">
    <source>
        <dbReference type="Proteomes" id="UP000824596"/>
    </source>
</evidence>
<dbReference type="RefSeq" id="XP_044716748.1">
    <property type="nucleotide sequence ID" value="XM_044868167.1"/>
</dbReference>
<keyword evidence="4" id="KW-0862">Zinc</keyword>
<keyword evidence="5" id="KW-0539">Nucleus</keyword>
<protein>
    <submittedName>
        <fullName evidence="7">Transposase</fullName>
    </submittedName>
</protein>
<reference evidence="7" key="1">
    <citation type="submission" date="2021-09" db="EMBL/GenBank/DDBJ databases">
        <title>A high-quality genome of the endoparasitic fungus Hirsutella rhossiliensis with a comparison of Hirsutella genomes reveals transposable elements contributing to genome size variation.</title>
        <authorList>
            <person name="Lin R."/>
            <person name="Jiao Y."/>
            <person name="Sun X."/>
            <person name="Ling J."/>
            <person name="Xie B."/>
            <person name="Cheng X."/>
        </authorList>
    </citation>
    <scope>NUCLEOTIDE SEQUENCE</scope>
    <source>
        <strain evidence="7">HR02</strain>
    </source>
</reference>
<dbReference type="PANTHER" id="PTHR46481">
    <property type="entry name" value="ZINC FINGER BED DOMAIN-CONTAINING PROTEIN 4"/>
    <property type="match status" value="1"/>
</dbReference>
<gene>
    <name evidence="7" type="ORF">HRG_09696</name>
</gene>
<keyword evidence="2" id="KW-0479">Metal-binding</keyword>
<dbReference type="SUPFAM" id="SSF53098">
    <property type="entry name" value="Ribonuclease H-like"/>
    <property type="match status" value="1"/>
</dbReference>
<dbReference type="GeneID" id="68358825"/>
<sequence length="471" mass="53196">MDGEMSDSPAPSPPPSLPQVISTPCPTPLSSASSRLPHARTVAKQLEGAAVTQGASASNANPTIQDLPKIASTNRRFVQEDSLARKGAKGRKSWIRSHGTFLVELNHQDQPIGHFWCCHRCDLKGEAEFFSVQATSSTADHLLKTHRITPASQSNESSPSHDSAIDLHPAVMPKRRRLEQSVILKAKVRALSVGFVVDSDVPFTIFEHSFLRSLFIQFDHDLVLQIPWSGSSITRELQHLFDTKRNVIKAELRDALTTIHLSFDLWTSSNRFAIVAVFAHFIDRGARQQSRLLALRCQFGTHSGENLAASLVGIVQDWKIRGRVGCVISDNVAANDHCLHYMHKQLDSSMRPADIKARRMRCYGHILNLVARAFLFGKDAESFELESEINCMRGLAEQDLSHWRAKGPIGKLHNIVKFRRSSPQRSEHFKRIVQEEEYEEYRLYEESTAELEVNLNNKTRWNSTYMMIERK</sequence>
<evidence type="ECO:0000256" key="1">
    <source>
        <dbReference type="ARBA" id="ARBA00004123"/>
    </source>
</evidence>
<keyword evidence="8" id="KW-1185">Reference proteome</keyword>
<dbReference type="AlphaFoldDB" id="A0A9P8MQ81"/>
<dbReference type="PANTHER" id="PTHR46481:SF10">
    <property type="entry name" value="ZINC FINGER BED DOMAIN-CONTAINING PROTEIN 39"/>
    <property type="match status" value="1"/>
</dbReference>
<evidence type="ECO:0000256" key="3">
    <source>
        <dbReference type="ARBA" id="ARBA00022771"/>
    </source>
</evidence>
<comment type="subcellular location">
    <subcellularLocation>
        <location evidence="1">Nucleus</location>
    </subcellularLocation>
</comment>
<keyword evidence="3" id="KW-0863">Zinc-finger</keyword>
<dbReference type="Proteomes" id="UP000824596">
    <property type="component" value="Unassembled WGS sequence"/>
</dbReference>
<accession>A0A9P8MQ81</accession>
<evidence type="ECO:0000256" key="5">
    <source>
        <dbReference type="ARBA" id="ARBA00023242"/>
    </source>
</evidence>
<proteinExistence type="predicted"/>
<comment type="caution">
    <text evidence="7">The sequence shown here is derived from an EMBL/GenBank/DDBJ whole genome shotgun (WGS) entry which is preliminary data.</text>
</comment>
<feature type="region of interest" description="Disordered" evidence="6">
    <location>
        <begin position="1"/>
        <end position="38"/>
    </location>
</feature>
<organism evidence="7 8">
    <name type="scientific">Hirsutella rhossiliensis</name>
    <dbReference type="NCBI Taxonomy" id="111463"/>
    <lineage>
        <taxon>Eukaryota</taxon>
        <taxon>Fungi</taxon>
        <taxon>Dikarya</taxon>
        <taxon>Ascomycota</taxon>
        <taxon>Pezizomycotina</taxon>
        <taxon>Sordariomycetes</taxon>
        <taxon>Hypocreomycetidae</taxon>
        <taxon>Hypocreales</taxon>
        <taxon>Ophiocordycipitaceae</taxon>
        <taxon>Hirsutella</taxon>
    </lineage>
</organism>
<name>A0A9P8MQ81_9HYPO</name>
<dbReference type="EMBL" id="JAIZPD010000013">
    <property type="protein sequence ID" value="KAH0959235.1"/>
    <property type="molecule type" value="Genomic_DNA"/>
</dbReference>
<evidence type="ECO:0000256" key="4">
    <source>
        <dbReference type="ARBA" id="ARBA00022833"/>
    </source>
</evidence>
<dbReference type="GO" id="GO:0005634">
    <property type="term" value="C:nucleus"/>
    <property type="evidence" value="ECO:0007669"/>
    <property type="project" value="UniProtKB-SubCell"/>
</dbReference>
<dbReference type="GO" id="GO:0008270">
    <property type="term" value="F:zinc ion binding"/>
    <property type="evidence" value="ECO:0007669"/>
    <property type="project" value="UniProtKB-KW"/>
</dbReference>
<evidence type="ECO:0000256" key="2">
    <source>
        <dbReference type="ARBA" id="ARBA00022723"/>
    </source>
</evidence>
<dbReference type="InterPro" id="IPR012337">
    <property type="entry name" value="RNaseH-like_sf"/>
</dbReference>
<dbReference type="OrthoDB" id="5062167at2759"/>
<dbReference type="InterPro" id="IPR052035">
    <property type="entry name" value="ZnF_BED_domain_contain"/>
</dbReference>
<feature type="compositionally biased region" description="Polar residues" evidence="6">
    <location>
        <begin position="19"/>
        <end position="34"/>
    </location>
</feature>
<evidence type="ECO:0000313" key="7">
    <source>
        <dbReference type="EMBL" id="KAH0959235.1"/>
    </source>
</evidence>